<dbReference type="Gene3D" id="1.10.260.40">
    <property type="entry name" value="lambda repressor-like DNA-binding domains"/>
    <property type="match status" value="1"/>
</dbReference>
<dbReference type="EMBL" id="SMKU01000336">
    <property type="protein sequence ID" value="TDD68574.1"/>
    <property type="molecule type" value="Genomic_DNA"/>
</dbReference>
<feature type="compositionally biased region" description="Polar residues" evidence="1">
    <location>
        <begin position="212"/>
        <end position="221"/>
    </location>
</feature>
<gene>
    <name evidence="2" type="ORF">E1298_38230</name>
</gene>
<evidence type="ECO:0000313" key="2">
    <source>
        <dbReference type="EMBL" id="TDD68574.1"/>
    </source>
</evidence>
<protein>
    <submittedName>
        <fullName evidence="2">XRE family transcriptional regulator</fullName>
    </submittedName>
</protein>
<dbReference type="InterPro" id="IPR001387">
    <property type="entry name" value="Cro/C1-type_HTH"/>
</dbReference>
<dbReference type="CDD" id="cd00093">
    <property type="entry name" value="HTH_XRE"/>
    <property type="match status" value="1"/>
</dbReference>
<reference evidence="2 3" key="1">
    <citation type="submission" date="2019-03" db="EMBL/GenBank/DDBJ databases">
        <title>Draft genome sequences of novel Actinobacteria.</title>
        <authorList>
            <person name="Sahin N."/>
            <person name="Ay H."/>
            <person name="Saygin H."/>
        </authorList>
    </citation>
    <scope>NUCLEOTIDE SEQUENCE [LARGE SCALE GENOMIC DNA]</scope>
    <source>
        <strain evidence="2 3">H3C3</strain>
    </source>
</reference>
<dbReference type="Pfam" id="PF13560">
    <property type="entry name" value="HTH_31"/>
    <property type="match status" value="1"/>
</dbReference>
<feature type="region of interest" description="Disordered" evidence="1">
    <location>
        <begin position="170"/>
        <end position="221"/>
    </location>
</feature>
<dbReference type="AlphaFoldDB" id="A0A4R5ACN6"/>
<dbReference type="GO" id="GO:0003677">
    <property type="term" value="F:DNA binding"/>
    <property type="evidence" value="ECO:0007669"/>
    <property type="project" value="InterPro"/>
</dbReference>
<accession>A0A4R5ACN6</accession>
<evidence type="ECO:0000313" key="3">
    <source>
        <dbReference type="Proteomes" id="UP000294513"/>
    </source>
</evidence>
<dbReference type="OrthoDB" id="4764895at2"/>
<name>A0A4R5ACN6_9ACTN</name>
<feature type="compositionally biased region" description="Basic and acidic residues" evidence="1">
    <location>
        <begin position="12"/>
        <end position="22"/>
    </location>
</feature>
<proteinExistence type="predicted"/>
<feature type="compositionally biased region" description="Basic and acidic residues" evidence="1">
    <location>
        <begin position="181"/>
        <end position="199"/>
    </location>
</feature>
<organism evidence="2 3">
    <name type="scientific">Actinomadura rubrisoli</name>
    <dbReference type="NCBI Taxonomy" id="2530368"/>
    <lineage>
        <taxon>Bacteria</taxon>
        <taxon>Bacillati</taxon>
        <taxon>Actinomycetota</taxon>
        <taxon>Actinomycetes</taxon>
        <taxon>Streptosporangiales</taxon>
        <taxon>Thermomonosporaceae</taxon>
        <taxon>Actinomadura</taxon>
    </lineage>
</organism>
<dbReference type="Proteomes" id="UP000294513">
    <property type="component" value="Unassembled WGS sequence"/>
</dbReference>
<feature type="region of interest" description="Disordered" evidence="1">
    <location>
        <begin position="1"/>
        <end position="38"/>
    </location>
</feature>
<sequence length="221" mass="24620">MQAPDNVPRWGRLIDEARDRQRPALSQNEAARRAGLSGTRWRQVVDGRAGPMDSARGVKTVARMARVAGVTPEQLEEEGRPDVAKELSELLGHHVQTAGEQAALTTETLASRLPPRVRQVLEDGQVQEWHLVDVSSPDSDDVIMVMWVGPKPEDVDRVRRDFAEHRLRRQAVREAATAQQDKWDEIIAREEAKRREAQRAGEAAPAEEPGEDQSNGTFDSG</sequence>
<evidence type="ECO:0000256" key="1">
    <source>
        <dbReference type="SAM" id="MobiDB-lite"/>
    </source>
</evidence>
<comment type="caution">
    <text evidence="2">The sequence shown here is derived from an EMBL/GenBank/DDBJ whole genome shotgun (WGS) entry which is preliminary data.</text>
</comment>
<dbReference type="InterPro" id="IPR010982">
    <property type="entry name" value="Lambda_DNA-bd_dom_sf"/>
</dbReference>
<keyword evidence="3" id="KW-1185">Reference proteome</keyword>
<dbReference type="RefSeq" id="WP_131902236.1">
    <property type="nucleotide sequence ID" value="NZ_SMKU01000336.1"/>
</dbReference>